<dbReference type="Gene3D" id="4.10.640.10">
    <property type="entry name" value="Ribosomal protein S18"/>
    <property type="match status" value="1"/>
</dbReference>
<comment type="caution">
    <text evidence="6">The sequence shown here is derived from an EMBL/GenBank/DDBJ whole genome shotgun (WGS) entry which is preliminary data.</text>
</comment>
<evidence type="ECO:0000256" key="2">
    <source>
        <dbReference type="ARBA" id="ARBA00022980"/>
    </source>
</evidence>
<comment type="similarity">
    <text evidence="1 4 5">Belongs to the bacterial ribosomal protein bS18 family.</text>
</comment>
<proteinExistence type="inferred from homology"/>
<accession>A0A953T6K0</accession>
<keyword evidence="2 4" id="KW-0689">Ribosomal protein</keyword>
<dbReference type="RefSeq" id="WP_205517140.1">
    <property type="nucleotide sequence ID" value="NZ_CP070479.1"/>
</dbReference>
<dbReference type="Proteomes" id="UP000772186">
    <property type="component" value="Unassembled WGS sequence"/>
</dbReference>
<sequence length="101" mass="11466">MANFKKNKKGRSFKRRCELCELRVEYVDYKNVDFISKFINGVGQIKARSNSGSCAKHQRKIANAIKRARFMALIPYTMERIRVLSAPSSAVKKEAAPKKAA</sequence>
<evidence type="ECO:0000256" key="5">
    <source>
        <dbReference type="RuleBase" id="RU003910"/>
    </source>
</evidence>
<evidence type="ECO:0000313" key="7">
    <source>
        <dbReference type="Proteomes" id="UP000772186"/>
    </source>
</evidence>
<organism evidence="6 7">
    <name type="scientific">Mycoplasma tauri</name>
    <dbReference type="NCBI Taxonomy" id="547987"/>
    <lineage>
        <taxon>Bacteria</taxon>
        <taxon>Bacillati</taxon>
        <taxon>Mycoplasmatota</taxon>
        <taxon>Mollicutes</taxon>
        <taxon>Mycoplasmataceae</taxon>
        <taxon>Mycoplasma</taxon>
    </lineage>
</organism>
<evidence type="ECO:0000256" key="1">
    <source>
        <dbReference type="ARBA" id="ARBA00005589"/>
    </source>
</evidence>
<evidence type="ECO:0000256" key="4">
    <source>
        <dbReference type="HAMAP-Rule" id="MF_00270"/>
    </source>
</evidence>
<dbReference type="GO" id="GO:0003735">
    <property type="term" value="F:structural constituent of ribosome"/>
    <property type="evidence" value="ECO:0007669"/>
    <property type="project" value="InterPro"/>
</dbReference>
<comment type="subunit">
    <text evidence="4">Part of the 30S ribosomal subunit. Forms a tight heterodimer with protein bS6.</text>
</comment>
<dbReference type="HAMAP" id="MF_00270">
    <property type="entry name" value="Ribosomal_bS18"/>
    <property type="match status" value="1"/>
</dbReference>
<dbReference type="AlphaFoldDB" id="A0A953T6K0"/>
<dbReference type="GO" id="GO:0070181">
    <property type="term" value="F:small ribosomal subunit rRNA binding"/>
    <property type="evidence" value="ECO:0007669"/>
    <property type="project" value="TreeGrafter"/>
</dbReference>
<dbReference type="NCBIfam" id="TIGR00165">
    <property type="entry name" value="S18"/>
    <property type="match status" value="1"/>
</dbReference>
<protein>
    <recommendedName>
        <fullName evidence="4">Small ribosomal subunit protein bS18</fullName>
    </recommendedName>
</protein>
<dbReference type="GO" id="GO:0022627">
    <property type="term" value="C:cytosolic small ribosomal subunit"/>
    <property type="evidence" value="ECO:0007669"/>
    <property type="project" value="TreeGrafter"/>
</dbReference>
<dbReference type="InterPro" id="IPR001648">
    <property type="entry name" value="Ribosomal_bS18"/>
</dbReference>
<dbReference type="PANTHER" id="PTHR13479">
    <property type="entry name" value="30S RIBOSOMAL PROTEIN S18"/>
    <property type="match status" value="1"/>
</dbReference>
<comment type="function">
    <text evidence="4">Binds as a heterodimer with protein bS6 to the central domain of the 16S rRNA, where it helps stabilize the platform of the 30S subunit.</text>
</comment>
<gene>
    <name evidence="4 6" type="primary">rpsR</name>
    <name evidence="6" type="ORF">LAD73_00770</name>
</gene>
<dbReference type="PRINTS" id="PR00974">
    <property type="entry name" value="RIBOSOMALS18"/>
</dbReference>
<dbReference type="PANTHER" id="PTHR13479:SF40">
    <property type="entry name" value="SMALL RIBOSOMAL SUBUNIT PROTEIN BS18M"/>
    <property type="match status" value="1"/>
</dbReference>
<dbReference type="EMBL" id="JAIQBY010000003">
    <property type="protein sequence ID" value="MBZ4195256.1"/>
    <property type="molecule type" value="Genomic_DNA"/>
</dbReference>
<reference evidence="6 7" key="1">
    <citation type="submission" date="2021-09" db="EMBL/GenBank/DDBJ databases">
        <title>WGS of Mycoplasma sp. Zaradi2 strains.</title>
        <authorList>
            <person name="Spergser J."/>
        </authorList>
    </citation>
    <scope>NUCLEOTIDE SEQUENCE [LARGE SCALE GENOMIC DNA]</scope>
    <source>
        <strain evidence="6 7">1331</strain>
    </source>
</reference>
<dbReference type="SUPFAM" id="SSF46911">
    <property type="entry name" value="Ribosomal protein S18"/>
    <property type="match status" value="1"/>
</dbReference>
<keyword evidence="4" id="KW-0699">rRNA-binding</keyword>
<keyword evidence="4" id="KW-0694">RNA-binding</keyword>
<dbReference type="InterPro" id="IPR036870">
    <property type="entry name" value="Ribosomal_bS18_sf"/>
</dbReference>
<name>A0A953T6K0_9MOLU</name>
<evidence type="ECO:0000256" key="3">
    <source>
        <dbReference type="ARBA" id="ARBA00023274"/>
    </source>
</evidence>
<evidence type="ECO:0000313" key="6">
    <source>
        <dbReference type="EMBL" id="MBZ4195256.1"/>
    </source>
</evidence>
<dbReference type="GO" id="GO:0006412">
    <property type="term" value="P:translation"/>
    <property type="evidence" value="ECO:0007669"/>
    <property type="project" value="UniProtKB-UniRule"/>
</dbReference>
<keyword evidence="3 4" id="KW-0687">Ribonucleoprotein</keyword>
<keyword evidence="7" id="KW-1185">Reference proteome</keyword>
<dbReference type="Pfam" id="PF01084">
    <property type="entry name" value="Ribosomal_S18"/>
    <property type="match status" value="1"/>
</dbReference>